<dbReference type="GO" id="GO:0020037">
    <property type="term" value="F:heme binding"/>
    <property type="evidence" value="ECO:0007669"/>
    <property type="project" value="InterPro"/>
</dbReference>
<dbReference type="Proteomes" id="UP000460298">
    <property type="component" value="Unassembled WGS sequence"/>
</dbReference>
<proteinExistence type="predicted"/>
<dbReference type="GO" id="GO:0046872">
    <property type="term" value="F:metal ion binding"/>
    <property type="evidence" value="ECO:0007669"/>
    <property type="project" value="UniProtKB-KW"/>
</dbReference>
<evidence type="ECO:0000256" key="4">
    <source>
        <dbReference type="ARBA" id="ARBA00022729"/>
    </source>
</evidence>
<feature type="domain" description="Cytochrome c" evidence="11">
    <location>
        <begin position="52"/>
        <end position="164"/>
    </location>
</feature>
<evidence type="ECO:0000259" key="11">
    <source>
        <dbReference type="PROSITE" id="PS51007"/>
    </source>
</evidence>
<keyword evidence="12" id="KW-0575">Peroxidase</keyword>
<gene>
    <name evidence="12" type="ORF">F9K24_14990</name>
</gene>
<dbReference type="PANTHER" id="PTHR30600:SF7">
    <property type="entry name" value="CYTOCHROME C PEROXIDASE-RELATED"/>
    <property type="match status" value="1"/>
</dbReference>
<dbReference type="GO" id="GO:0009055">
    <property type="term" value="F:electron transfer activity"/>
    <property type="evidence" value="ECO:0007669"/>
    <property type="project" value="InterPro"/>
</dbReference>
<comment type="caution">
    <text evidence="12">The sequence shown here is derived from an EMBL/GenBank/DDBJ whole genome shotgun (WGS) entry which is preliminary data.</text>
</comment>
<reference evidence="12 13" key="1">
    <citation type="submission" date="2019-10" db="EMBL/GenBank/DDBJ databases">
        <title>Extracellular Electron Transfer in a Candidatus Methanoperedens spp. Enrichment Culture.</title>
        <authorList>
            <person name="Berger S."/>
            <person name="Rangel Shaw D."/>
            <person name="Berben T."/>
            <person name="In 'T Zandt M."/>
            <person name="Frank J."/>
            <person name="Reimann J."/>
            <person name="Jetten M.S.M."/>
            <person name="Welte C.U."/>
        </authorList>
    </citation>
    <scope>NUCLEOTIDE SEQUENCE [LARGE SCALE GENOMIC DNA]</scope>
    <source>
        <strain evidence="12">SB12</strain>
    </source>
</reference>
<protein>
    <submittedName>
        <fullName evidence="12">Cytochrome-c peroxidase</fullName>
    </submittedName>
</protein>
<dbReference type="PROSITE" id="PS51007">
    <property type="entry name" value="CYTC"/>
    <property type="match status" value="2"/>
</dbReference>
<dbReference type="PROSITE" id="PS51257">
    <property type="entry name" value="PROKAR_LIPOPROTEIN"/>
    <property type="match status" value="1"/>
</dbReference>
<evidence type="ECO:0000256" key="3">
    <source>
        <dbReference type="ARBA" id="ARBA00022723"/>
    </source>
</evidence>
<feature type="binding site" description="covalent" evidence="8">
    <location>
        <position position="74"/>
    </location>
    <ligand>
        <name>heme c</name>
        <dbReference type="ChEBI" id="CHEBI:61717"/>
        <label>1</label>
    </ligand>
</feature>
<name>A0A833GZQ6_9LEPT</name>
<keyword evidence="2 8" id="KW-0349">Heme</keyword>
<evidence type="ECO:0000256" key="8">
    <source>
        <dbReference type="PIRSR" id="PIRSR000294-1"/>
    </source>
</evidence>
<evidence type="ECO:0000256" key="2">
    <source>
        <dbReference type="ARBA" id="ARBA00022617"/>
    </source>
</evidence>
<dbReference type="InterPro" id="IPR009056">
    <property type="entry name" value="Cyt_c-like_dom"/>
</dbReference>
<feature type="signal peptide" evidence="10">
    <location>
        <begin position="1"/>
        <end position="18"/>
    </location>
</feature>
<keyword evidence="6" id="KW-0560">Oxidoreductase</keyword>
<dbReference type="AlphaFoldDB" id="A0A833GZQ6"/>
<dbReference type="InterPro" id="IPR004852">
    <property type="entry name" value="Di-haem_cyt_c_peroxidsae"/>
</dbReference>
<keyword evidence="7 9" id="KW-0408">Iron</keyword>
<sequence length="328" mass="35802">MKRILISPLFLTVGLLIACGPDAETKELMTRAGTLFKPLPAVMPGFEKVTPQQIELGKKLYFDVRLSVNDTQSCNTCHRVDEKFGGVDNNQFSNGAPAGTIGGRNSPTVLNAGFHLAQFWDGRAADLTEQAKGPILNPVEMAMPSEEAVVKKIGAIEEYQTLFKAAFPEAKEAITYDNLAFAIAAFESTLITKDRFDDFLGGDAKALSAEEKKGLKSFMDAGCMSCHNGPLLGGNSYQKMGLLNPYANTKDLGRYDVTKKDADKYFFKVPSLRNVALTAPYFHDGASATLEDAVQQMAHLQLNKKLSDEEVKSIVTFLGALTDKERAR</sequence>
<dbReference type="Gene3D" id="1.10.760.10">
    <property type="entry name" value="Cytochrome c-like domain"/>
    <property type="match status" value="2"/>
</dbReference>
<feature type="domain" description="Cytochrome c" evidence="11">
    <location>
        <begin position="209"/>
        <end position="322"/>
    </location>
</feature>
<dbReference type="PIRSF" id="PIRSF000294">
    <property type="entry name" value="Cytochrome-c_peroxidase"/>
    <property type="match status" value="1"/>
</dbReference>
<feature type="binding site" description="covalent" evidence="8">
    <location>
        <position position="223"/>
    </location>
    <ligand>
        <name>heme c</name>
        <dbReference type="ChEBI" id="CHEBI:61717"/>
        <label>2</label>
    </ligand>
</feature>
<dbReference type="InterPro" id="IPR026259">
    <property type="entry name" value="MauG/Cytc_peroxidase"/>
</dbReference>
<keyword evidence="5" id="KW-0574">Periplasm</keyword>
<feature type="chain" id="PRO_5032447162" evidence="10">
    <location>
        <begin position="19"/>
        <end position="328"/>
    </location>
</feature>
<evidence type="ECO:0000256" key="9">
    <source>
        <dbReference type="PIRSR" id="PIRSR000294-2"/>
    </source>
</evidence>
<feature type="binding site" description="covalent" evidence="8">
    <location>
        <position position="77"/>
    </location>
    <ligand>
        <name>heme c</name>
        <dbReference type="ChEBI" id="CHEBI:61717"/>
        <label>1</label>
    </ligand>
</feature>
<keyword evidence="4 10" id="KW-0732">Signal</keyword>
<dbReference type="InterPro" id="IPR051395">
    <property type="entry name" value="Cytochrome_c_Peroxidase/MauG"/>
</dbReference>
<comment type="subcellular location">
    <subcellularLocation>
        <location evidence="1">Periplasm</location>
    </subcellularLocation>
</comment>
<evidence type="ECO:0000313" key="13">
    <source>
        <dbReference type="Proteomes" id="UP000460298"/>
    </source>
</evidence>
<evidence type="ECO:0000256" key="7">
    <source>
        <dbReference type="ARBA" id="ARBA00023004"/>
    </source>
</evidence>
<dbReference type="SUPFAM" id="SSF46626">
    <property type="entry name" value="Cytochrome c"/>
    <property type="match status" value="2"/>
</dbReference>
<evidence type="ECO:0000256" key="10">
    <source>
        <dbReference type="SAM" id="SignalP"/>
    </source>
</evidence>
<dbReference type="PANTHER" id="PTHR30600">
    <property type="entry name" value="CYTOCHROME C PEROXIDASE-RELATED"/>
    <property type="match status" value="1"/>
</dbReference>
<dbReference type="InterPro" id="IPR036909">
    <property type="entry name" value="Cyt_c-like_dom_sf"/>
</dbReference>
<comment type="PTM">
    <text evidence="8">Binds 2 heme groups per subunit.</text>
</comment>
<accession>A0A833GZQ6</accession>
<feature type="binding site" description="axial binding residue" evidence="9">
    <location>
        <position position="297"/>
    </location>
    <ligand>
        <name>heme c</name>
        <dbReference type="ChEBI" id="CHEBI:61717"/>
        <label>2</label>
    </ligand>
    <ligandPart>
        <name>Fe</name>
        <dbReference type="ChEBI" id="CHEBI:18248"/>
    </ligandPart>
</feature>
<dbReference type="Pfam" id="PF03150">
    <property type="entry name" value="CCP_MauG"/>
    <property type="match status" value="1"/>
</dbReference>
<dbReference type="GO" id="GO:0004130">
    <property type="term" value="F:cytochrome-c peroxidase activity"/>
    <property type="evidence" value="ECO:0007669"/>
    <property type="project" value="TreeGrafter"/>
</dbReference>
<evidence type="ECO:0000256" key="5">
    <source>
        <dbReference type="ARBA" id="ARBA00022764"/>
    </source>
</evidence>
<feature type="binding site" description="axial binding residue" evidence="9">
    <location>
        <position position="227"/>
    </location>
    <ligand>
        <name>heme c</name>
        <dbReference type="ChEBI" id="CHEBI:61717"/>
        <label>2</label>
    </ligand>
    <ligandPart>
        <name>Fe</name>
        <dbReference type="ChEBI" id="CHEBI:18248"/>
    </ligandPart>
</feature>
<organism evidence="12 13">
    <name type="scientific">Leptonema illini</name>
    <dbReference type="NCBI Taxonomy" id="183"/>
    <lineage>
        <taxon>Bacteria</taxon>
        <taxon>Pseudomonadati</taxon>
        <taxon>Spirochaetota</taxon>
        <taxon>Spirochaetia</taxon>
        <taxon>Leptospirales</taxon>
        <taxon>Leptospiraceae</taxon>
        <taxon>Leptonema</taxon>
    </lineage>
</organism>
<evidence type="ECO:0000256" key="1">
    <source>
        <dbReference type="ARBA" id="ARBA00004418"/>
    </source>
</evidence>
<feature type="binding site" description="axial binding residue" evidence="9">
    <location>
        <position position="78"/>
    </location>
    <ligand>
        <name>heme c</name>
        <dbReference type="ChEBI" id="CHEBI:61717"/>
        <label>1</label>
    </ligand>
    <ligandPart>
        <name>Fe</name>
        <dbReference type="ChEBI" id="CHEBI:18248"/>
    </ligandPart>
</feature>
<comment type="cofactor">
    <cofactor evidence="8">
        <name>heme</name>
        <dbReference type="ChEBI" id="CHEBI:30413"/>
    </cofactor>
    <text evidence="8">Binds 2 heme groups.</text>
</comment>
<feature type="binding site" description="covalent" evidence="8">
    <location>
        <position position="226"/>
    </location>
    <ligand>
        <name>heme c</name>
        <dbReference type="ChEBI" id="CHEBI:61717"/>
        <label>2</label>
    </ligand>
</feature>
<keyword evidence="3 9" id="KW-0479">Metal-binding</keyword>
<dbReference type="EMBL" id="WBUI01000016">
    <property type="protein sequence ID" value="KAB2930997.1"/>
    <property type="molecule type" value="Genomic_DNA"/>
</dbReference>
<dbReference type="GO" id="GO:0042597">
    <property type="term" value="C:periplasmic space"/>
    <property type="evidence" value="ECO:0007669"/>
    <property type="project" value="UniProtKB-SubCell"/>
</dbReference>
<evidence type="ECO:0000256" key="6">
    <source>
        <dbReference type="ARBA" id="ARBA00023002"/>
    </source>
</evidence>
<evidence type="ECO:0000313" key="12">
    <source>
        <dbReference type="EMBL" id="KAB2930997.1"/>
    </source>
</evidence>